<dbReference type="EMBL" id="JAUOZU010000022">
    <property type="protein sequence ID" value="MDO6966854.1"/>
    <property type="molecule type" value="Genomic_DNA"/>
</dbReference>
<accession>A0ABT8YT36</accession>
<name>A0ABT8YT36_9HYPH</name>
<dbReference type="Pfam" id="PF12893">
    <property type="entry name" value="Lumazine_bd_2"/>
    <property type="match status" value="1"/>
</dbReference>
<comment type="caution">
    <text evidence="1">The sequence shown here is derived from an EMBL/GenBank/DDBJ whole genome shotgun (WGS) entry which is preliminary data.</text>
</comment>
<proteinExistence type="predicted"/>
<organism evidence="1 2">
    <name type="scientific">Rhizobium alvei</name>
    <dbReference type="NCBI Taxonomy" id="1132659"/>
    <lineage>
        <taxon>Bacteria</taxon>
        <taxon>Pseudomonadati</taxon>
        <taxon>Pseudomonadota</taxon>
        <taxon>Alphaproteobacteria</taxon>
        <taxon>Hyphomicrobiales</taxon>
        <taxon>Rhizobiaceae</taxon>
        <taxon>Rhizobium/Agrobacterium group</taxon>
        <taxon>Rhizobium</taxon>
    </lineage>
</organism>
<reference evidence="1" key="1">
    <citation type="journal article" date="2015" name="Int. J. Syst. Evol. Microbiol.">
        <title>Rhizobium alvei sp. nov., isolated from a freshwater river.</title>
        <authorList>
            <person name="Sheu S.Y."/>
            <person name="Huang H.W."/>
            <person name="Young C.C."/>
            <person name="Chen W.M."/>
        </authorList>
    </citation>
    <scope>NUCLEOTIDE SEQUENCE</scope>
    <source>
        <strain evidence="1">TNR-22</strain>
    </source>
</reference>
<keyword evidence="2" id="KW-1185">Reference proteome</keyword>
<dbReference type="SUPFAM" id="SSF54427">
    <property type="entry name" value="NTF2-like"/>
    <property type="match status" value="1"/>
</dbReference>
<dbReference type="Gene3D" id="3.10.450.50">
    <property type="match status" value="1"/>
</dbReference>
<dbReference type="RefSeq" id="WP_304378783.1">
    <property type="nucleotide sequence ID" value="NZ_JAUOZU010000022.1"/>
</dbReference>
<dbReference type="InterPro" id="IPR032710">
    <property type="entry name" value="NTF2-like_dom_sf"/>
</dbReference>
<reference evidence="1" key="2">
    <citation type="submission" date="2023-07" db="EMBL/GenBank/DDBJ databases">
        <authorList>
            <person name="Shen H."/>
        </authorList>
    </citation>
    <scope>NUCLEOTIDE SEQUENCE</scope>
    <source>
        <strain evidence="1">TNR-22</strain>
    </source>
</reference>
<gene>
    <name evidence="1" type="ORF">Q4481_23110</name>
</gene>
<evidence type="ECO:0000313" key="1">
    <source>
        <dbReference type="EMBL" id="MDO6966854.1"/>
    </source>
</evidence>
<dbReference type="Proteomes" id="UP001174932">
    <property type="component" value="Unassembled WGS sequence"/>
</dbReference>
<evidence type="ECO:0000313" key="2">
    <source>
        <dbReference type="Proteomes" id="UP001174932"/>
    </source>
</evidence>
<sequence length="131" mass="14655">MAQIDDKAAISSVIADYFQALYVGDSALFAAIFHPMARLYTVPKDQPDGSVTVIEIPDYLRIVANRAAPAASKAPRDEQILSIDIPTPTTAHVRVRERFFDRMFTDELVLVKAGDDWKIVSKVWDFELIAD</sequence>
<dbReference type="InterPro" id="IPR039437">
    <property type="entry name" value="FrzH/put_lumazine-bd"/>
</dbReference>
<protein>
    <submittedName>
        <fullName evidence="1">Nuclear transport factor 2 family protein</fullName>
    </submittedName>
</protein>